<protein>
    <submittedName>
        <fullName evidence="1">Uncharacterized protein</fullName>
    </submittedName>
</protein>
<evidence type="ECO:0000313" key="2">
    <source>
        <dbReference type="Proteomes" id="UP000095042"/>
    </source>
</evidence>
<gene>
    <name evidence="1" type="ORF">AUC71_02870</name>
</gene>
<evidence type="ECO:0000313" key="1">
    <source>
        <dbReference type="EMBL" id="ODS01854.1"/>
    </source>
</evidence>
<reference evidence="1 2" key="1">
    <citation type="journal article" date="2016" name="Environ. Microbiol.">
        <title>New Methyloceanibacter diversity from North Sea sediments includes methanotroph containing solely the soluble methane monooxygenase.</title>
        <authorList>
            <person name="Vekeman B."/>
            <person name="Kerckhof F.M."/>
            <person name="Cremers G."/>
            <person name="de Vos P."/>
            <person name="Vandamme P."/>
            <person name="Boon N."/>
            <person name="Op den Camp H.J."/>
            <person name="Heylen K."/>
        </authorList>
    </citation>
    <scope>NUCLEOTIDE SEQUENCE [LARGE SCALE GENOMIC DNA]</scope>
    <source>
        <strain evidence="1 2">R-67177</strain>
    </source>
</reference>
<dbReference type="EMBL" id="LPWD01000423">
    <property type="protein sequence ID" value="ODS01854.1"/>
    <property type="molecule type" value="Genomic_DNA"/>
</dbReference>
<accession>A0A1E3W7R4</accession>
<organism evidence="1 2">
    <name type="scientific">Methyloceanibacter marginalis</name>
    <dbReference type="NCBI Taxonomy" id="1774971"/>
    <lineage>
        <taxon>Bacteria</taxon>
        <taxon>Pseudomonadati</taxon>
        <taxon>Pseudomonadota</taxon>
        <taxon>Alphaproteobacteria</taxon>
        <taxon>Hyphomicrobiales</taxon>
        <taxon>Hyphomicrobiaceae</taxon>
        <taxon>Methyloceanibacter</taxon>
    </lineage>
</organism>
<keyword evidence="2" id="KW-1185">Reference proteome</keyword>
<dbReference type="AlphaFoldDB" id="A0A1E3W7R4"/>
<proteinExistence type="predicted"/>
<name>A0A1E3W7R4_9HYPH</name>
<dbReference type="RefSeq" id="WP_244500983.1">
    <property type="nucleotide sequence ID" value="NZ_LPWD01000423.1"/>
</dbReference>
<comment type="caution">
    <text evidence="1">The sequence shown here is derived from an EMBL/GenBank/DDBJ whole genome shotgun (WGS) entry which is preliminary data.</text>
</comment>
<sequence length="71" mass="8376">MMLLEFLVFCMAALVTPRVNTLGLLPYVPGFSLFNGFVMRFVRLGAYLEEWIFRASYRDTYVPQKVHRARR</sequence>
<dbReference type="Proteomes" id="UP000095042">
    <property type="component" value="Unassembled WGS sequence"/>
</dbReference>